<sequence>MGVAFMSFSKCRSMESPNTIVNDYDKYSYSQIILVCNYRLTAA</sequence>
<gene>
    <name evidence="1" type="ORF">SAMN05421509_101165</name>
</gene>
<organism evidence="1 2">
    <name type="scientific">Chromohalobacter canadensis</name>
    <dbReference type="NCBI Taxonomy" id="141389"/>
    <lineage>
        <taxon>Bacteria</taxon>
        <taxon>Pseudomonadati</taxon>
        <taxon>Pseudomonadota</taxon>
        <taxon>Gammaproteobacteria</taxon>
        <taxon>Oceanospirillales</taxon>
        <taxon>Halomonadaceae</taxon>
        <taxon>Chromohalobacter</taxon>
    </lineage>
</organism>
<evidence type="ECO:0000313" key="2">
    <source>
        <dbReference type="Proteomes" id="UP000219023"/>
    </source>
</evidence>
<dbReference type="AlphaFoldDB" id="A0A285VC52"/>
<accession>A0A285VC52</accession>
<reference evidence="1 2" key="1">
    <citation type="submission" date="2017-08" db="EMBL/GenBank/DDBJ databases">
        <authorList>
            <person name="de Groot N.N."/>
        </authorList>
    </citation>
    <scope>NUCLEOTIDE SEQUENCE [LARGE SCALE GENOMIC DNA]</scope>
    <source>
        <strain evidence="1 2">USBA 855</strain>
    </source>
</reference>
<evidence type="ECO:0000313" key="1">
    <source>
        <dbReference type="EMBL" id="SOC51158.1"/>
    </source>
</evidence>
<protein>
    <submittedName>
        <fullName evidence="1">Uncharacterized protein</fullName>
    </submittedName>
</protein>
<name>A0A285VC52_9GAMM</name>
<dbReference type="EMBL" id="OBQJ01000001">
    <property type="protein sequence ID" value="SOC51158.1"/>
    <property type="molecule type" value="Genomic_DNA"/>
</dbReference>
<dbReference type="Proteomes" id="UP000219023">
    <property type="component" value="Unassembled WGS sequence"/>
</dbReference>
<proteinExistence type="predicted"/>